<feature type="domain" description="TonB-dependent receptor-like beta-barrel" evidence="11">
    <location>
        <begin position="400"/>
        <end position="957"/>
    </location>
</feature>
<gene>
    <name evidence="13" type="ORF">SAMN04488552_0113</name>
</gene>
<dbReference type="Gene3D" id="2.40.170.20">
    <property type="entry name" value="TonB-dependent receptor, beta-barrel domain"/>
    <property type="match status" value="1"/>
</dbReference>
<sequence>MKQIIFRGFLFASIFLLYGMANAQQTVTGTVTDETGPLPGATVAIKGTSTGTTTDFDGNYTLNNVPADATLVYSFVGYETQEVLLEGRSIIDINLAADASELEEVVLIGYGQTTVRDATGAVSSVKSDEFNKGINTSPDQLLQGRVAGVQITQASGEPGAGANIRVRGTSSIRAGNDPLIVVDGVPLSGGNVSPGNDTGLGRRGSTNPLAFINSSDIASIDILKDASATAIYGSRGANGVVLITTRGGRSGKPQISFNSSFQTSNISNEYDLISAEDYPGIASSVGNSNSDFGARVDPLGSILRTAFTQQHDFSYGSGGDTGNFRISLGLLDQEGIVKGTGQEKYTGNINITQRAFKDVVTFKSNIIYSYIKDDGEAIFEDASAEGDLMSSALRWNPTRPFYNDDGSFNQPSDNQRNPQAFLDYFEDITETSRILANMSATVNIIEGLDYKFNVGLDRSESTRRTAISTAFNANNIFGRGVASYEDNYNFNKLFEHTLSYNSVIATDLKLDAVVGYSYQSFESKGNSLIARDFSIADQDKYIKDIGYAATFQPTESLAYYNPSSELQSFFGRANFNWLSKYLFTATLRADGSSKFGKNNRYGYFPSVGAAWRISEEEFIPTIFSNLKLRGSWGITGNQEFPAGSAQTQFGPTDDGSAIQQVNVANPDLQWETTEQYGIGIDFGFFNDRLTGTLDYFNRTTNDLLFRLPAIQPAPDVNYWTNFDDIEIENEGFEISFNANVIQNDDWTFDVSYNMAFLDNVISNVSNQFPIGIPTGQVDGRSLTGQQSQLLYDNQPLYAFYLPLFNGYDANGAPTYVDVNGDGTVNPNFDGPGRTSDRDFVGDPNPDITLGIGLNATFRNFDFSANLNGAYGHQIYDNTNAALFYKAAVANGDNATYVEVNSGADPANGGPFLSTKDLQSGDFLRLNSASIGYTFKGEEDFSIEWMNSLRVYVAGQNLFVITPYDGFDPEVNVNKAIDEVPSFGIDYTSYPRSRSFTIGINANF</sequence>
<evidence type="ECO:0000256" key="8">
    <source>
        <dbReference type="PROSITE-ProRule" id="PRU01360"/>
    </source>
</evidence>
<feature type="chain" id="PRO_5009252778" evidence="10">
    <location>
        <begin position="24"/>
        <end position="1003"/>
    </location>
</feature>
<dbReference type="InterPro" id="IPR037066">
    <property type="entry name" value="Plug_dom_sf"/>
</dbReference>
<dbReference type="InterPro" id="IPR036942">
    <property type="entry name" value="Beta-barrel_TonB_sf"/>
</dbReference>
<dbReference type="PROSITE" id="PS52016">
    <property type="entry name" value="TONB_DEPENDENT_REC_3"/>
    <property type="match status" value="1"/>
</dbReference>
<evidence type="ECO:0000313" key="14">
    <source>
        <dbReference type="Proteomes" id="UP000198858"/>
    </source>
</evidence>
<keyword evidence="5 9" id="KW-0798">TonB box</keyword>
<dbReference type="NCBIfam" id="TIGR04057">
    <property type="entry name" value="SusC_RagA_signa"/>
    <property type="match status" value="1"/>
</dbReference>
<dbReference type="InterPro" id="IPR039426">
    <property type="entry name" value="TonB-dep_rcpt-like"/>
</dbReference>
<dbReference type="Pfam" id="PF00593">
    <property type="entry name" value="TonB_dep_Rec_b-barrel"/>
    <property type="match status" value="1"/>
</dbReference>
<dbReference type="AlphaFoldDB" id="A0A1H1KUA3"/>
<proteinExistence type="inferred from homology"/>
<dbReference type="InterPro" id="IPR012910">
    <property type="entry name" value="Plug_dom"/>
</dbReference>
<dbReference type="Proteomes" id="UP000198858">
    <property type="component" value="Chromosome I"/>
</dbReference>
<keyword evidence="3 8" id="KW-1134">Transmembrane beta strand</keyword>
<feature type="signal peptide" evidence="10">
    <location>
        <begin position="1"/>
        <end position="23"/>
    </location>
</feature>
<dbReference type="NCBIfam" id="TIGR04056">
    <property type="entry name" value="OMP_RagA_SusC"/>
    <property type="match status" value="1"/>
</dbReference>
<keyword evidence="14" id="KW-1185">Reference proteome</keyword>
<dbReference type="Pfam" id="PF07715">
    <property type="entry name" value="Plug"/>
    <property type="match status" value="1"/>
</dbReference>
<evidence type="ECO:0000256" key="6">
    <source>
        <dbReference type="ARBA" id="ARBA00023136"/>
    </source>
</evidence>
<dbReference type="STRING" id="1250231.SAMN04488552_0113"/>
<keyword evidence="2 8" id="KW-0813">Transport</keyword>
<comment type="similarity">
    <text evidence="8 9">Belongs to the TonB-dependent receptor family.</text>
</comment>
<dbReference type="InterPro" id="IPR023997">
    <property type="entry name" value="TonB-dep_OMP_SusC/RagA_CS"/>
</dbReference>
<keyword evidence="4 8" id="KW-0812">Transmembrane</keyword>
<evidence type="ECO:0000256" key="10">
    <source>
        <dbReference type="SAM" id="SignalP"/>
    </source>
</evidence>
<dbReference type="InterPro" id="IPR023996">
    <property type="entry name" value="TonB-dep_OMP_SusC/RagA"/>
</dbReference>
<organism evidence="13 14">
    <name type="scientific">Christiangramia echinicola</name>
    <dbReference type="NCBI Taxonomy" id="279359"/>
    <lineage>
        <taxon>Bacteria</taxon>
        <taxon>Pseudomonadati</taxon>
        <taxon>Bacteroidota</taxon>
        <taxon>Flavobacteriia</taxon>
        <taxon>Flavobacteriales</taxon>
        <taxon>Flavobacteriaceae</taxon>
        <taxon>Christiangramia</taxon>
    </lineage>
</organism>
<dbReference type="Gene3D" id="2.170.130.10">
    <property type="entry name" value="TonB-dependent receptor, plug domain"/>
    <property type="match status" value="1"/>
</dbReference>
<dbReference type="Gene3D" id="2.60.40.1120">
    <property type="entry name" value="Carboxypeptidase-like, regulatory domain"/>
    <property type="match status" value="1"/>
</dbReference>
<evidence type="ECO:0000256" key="7">
    <source>
        <dbReference type="ARBA" id="ARBA00023237"/>
    </source>
</evidence>
<evidence type="ECO:0000256" key="2">
    <source>
        <dbReference type="ARBA" id="ARBA00022448"/>
    </source>
</evidence>
<evidence type="ECO:0000256" key="4">
    <source>
        <dbReference type="ARBA" id="ARBA00022692"/>
    </source>
</evidence>
<evidence type="ECO:0000256" key="1">
    <source>
        <dbReference type="ARBA" id="ARBA00004571"/>
    </source>
</evidence>
<dbReference type="InterPro" id="IPR000531">
    <property type="entry name" value="Beta-barrel_TonB"/>
</dbReference>
<comment type="subcellular location">
    <subcellularLocation>
        <location evidence="1 8">Cell outer membrane</location>
        <topology evidence="1 8">Multi-pass membrane protein</topology>
    </subcellularLocation>
</comment>
<dbReference type="SUPFAM" id="SSF56935">
    <property type="entry name" value="Porins"/>
    <property type="match status" value="1"/>
</dbReference>
<evidence type="ECO:0000313" key="13">
    <source>
        <dbReference type="EMBL" id="SDR65365.1"/>
    </source>
</evidence>
<accession>A0A1H1KUA3</accession>
<keyword evidence="10" id="KW-0732">Signal</keyword>
<reference evidence="13 14" key="1">
    <citation type="submission" date="2016-10" db="EMBL/GenBank/DDBJ databases">
        <authorList>
            <person name="Varghese N."/>
            <person name="Submissions S."/>
        </authorList>
    </citation>
    <scope>NUCLEOTIDE SEQUENCE [LARGE SCALE GENOMIC DNA]</scope>
    <source>
        <strain evidence="13 14">Mar_2010_102</strain>
    </source>
</reference>
<evidence type="ECO:0000256" key="9">
    <source>
        <dbReference type="RuleBase" id="RU003357"/>
    </source>
</evidence>
<evidence type="ECO:0000256" key="5">
    <source>
        <dbReference type="ARBA" id="ARBA00023077"/>
    </source>
</evidence>
<keyword evidence="7 8" id="KW-0998">Cell outer membrane</keyword>
<evidence type="ECO:0000259" key="11">
    <source>
        <dbReference type="Pfam" id="PF00593"/>
    </source>
</evidence>
<dbReference type="RefSeq" id="WP_089660856.1">
    <property type="nucleotide sequence ID" value="NZ_LT629745.1"/>
</dbReference>
<dbReference type="InterPro" id="IPR008969">
    <property type="entry name" value="CarboxyPept-like_regulatory"/>
</dbReference>
<dbReference type="EMBL" id="LT629745">
    <property type="protein sequence ID" value="SDR65365.1"/>
    <property type="molecule type" value="Genomic_DNA"/>
</dbReference>
<feature type="domain" description="TonB-dependent receptor plug" evidence="12">
    <location>
        <begin position="115"/>
        <end position="240"/>
    </location>
</feature>
<protein>
    <submittedName>
        <fullName evidence="13">Iron complex outermembrane recepter protein</fullName>
    </submittedName>
</protein>
<evidence type="ECO:0000259" key="12">
    <source>
        <dbReference type="Pfam" id="PF07715"/>
    </source>
</evidence>
<dbReference type="GO" id="GO:0009279">
    <property type="term" value="C:cell outer membrane"/>
    <property type="evidence" value="ECO:0007669"/>
    <property type="project" value="UniProtKB-SubCell"/>
</dbReference>
<dbReference type="Pfam" id="PF13715">
    <property type="entry name" value="CarbopepD_reg_2"/>
    <property type="match status" value="1"/>
</dbReference>
<name>A0A1H1KUA3_9FLAO</name>
<keyword evidence="6 8" id="KW-0472">Membrane</keyword>
<dbReference type="SUPFAM" id="SSF49464">
    <property type="entry name" value="Carboxypeptidase regulatory domain-like"/>
    <property type="match status" value="1"/>
</dbReference>
<evidence type="ECO:0000256" key="3">
    <source>
        <dbReference type="ARBA" id="ARBA00022452"/>
    </source>
</evidence>